<dbReference type="InterPro" id="IPR002931">
    <property type="entry name" value="Transglutaminase-like"/>
</dbReference>
<feature type="domain" description="Transglutaminase-like" evidence="1">
    <location>
        <begin position="158"/>
        <end position="222"/>
    </location>
</feature>
<dbReference type="AlphaFoldDB" id="A0A0M9GP46"/>
<sequence>MRLTIKHETTYTYETPVSYALQQIRLTPKDRAGQNIINWSTTIEGGTKQASYDDQHNNHVDLVLFEPGRSKIIVVSEGEVETSDNNGVVGSHGGYTPLWYFKRSTPLTKPGVGIRKLVRNLDKDEDDIPRLHALSALIRSEVDYETGTTNSKTTAEEALENKSGVCQDHAHIFIAAARQVGYPARYVSGYLMMNDRVEQEATHAWAEAYVEGIGWVGFDVSNRISPDERYVRVATGLDYNEAMPIYGLRFGNANPEKMLVSLQVQQ</sequence>
<dbReference type="STRING" id="1514904.SU32_01775"/>
<dbReference type="SMART" id="SM00460">
    <property type="entry name" value="TGc"/>
    <property type="match status" value="1"/>
</dbReference>
<dbReference type="RefSeq" id="WP_053997615.1">
    <property type="nucleotide sequence ID" value="NZ_JXMU01000002.1"/>
</dbReference>
<dbReference type="InterPro" id="IPR013589">
    <property type="entry name" value="Bac_transglu_N"/>
</dbReference>
<protein>
    <submittedName>
        <fullName evidence="2">Transglutaminase</fullName>
    </submittedName>
</protein>
<dbReference type="OrthoDB" id="9804023at2"/>
<dbReference type="Pfam" id="PF01841">
    <property type="entry name" value="Transglut_core"/>
    <property type="match status" value="1"/>
</dbReference>
<organism evidence="2 3">
    <name type="scientific">Ahrensia marina</name>
    <dbReference type="NCBI Taxonomy" id="1514904"/>
    <lineage>
        <taxon>Bacteria</taxon>
        <taxon>Pseudomonadati</taxon>
        <taxon>Pseudomonadota</taxon>
        <taxon>Alphaproteobacteria</taxon>
        <taxon>Hyphomicrobiales</taxon>
        <taxon>Ahrensiaceae</taxon>
        <taxon>Ahrensia</taxon>
    </lineage>
</organism>
<dbReference type="SUPFAM" id="SSF54001">
    <property type="entry name" value="Cysteine proteinases"/>
    <property type="match status" value="1"/>
</dbReference>
<gene>
    <name evidence="2" type="ORF">SU32_01775</name>
</gene>
<dbReference type="Gene3D" id="3.10.620.30">
    <property type="match status" value="1"/>
</dbReference>
<dbReference type="PANTHER" id="PTHR33490">
    <property type="entry name" value="BLR5614 PROTEIN-RELATED"/>
    <property type="match status" value="1"/>
</dbReference>
<keyword evidence="3" id="KW-1185">Reference proteome</keyword>
<proteinExistence type="predicted"/>
<dbReference type="EMBL" id="JXMU01000002">
    <property type="protein sequence ID" value="KPB02507.1"/>
    <property type="molecule type" value="Genomic_DNA"/>
</dbReference>
<dbReference type="PANTHER" id="PTHR33490:SF6">
    <property type="entry name" value="SLL1049 PROTEIN"/>
    <property type="match status" value="1"/>
</dbReference>
<reference evidence="2 3" key="1">
    <citation type="submission" date="2015-01" db="EMBL/GenBank/DDBJ databases">
        <title>Ahrensia donghaiensis sp. nov., a novel dimethylsulphoniopropionate-cleavage bacterium isolated from seawater and emended descriptions of the genus Ahrensia and Ahrensia kielensis.</title>
        <authorList>
            <person name="Liu J."/>
        </authorList>
    </citation>
    <scope>NUCLEOTIDE SEQUENCE [LARGE SCALE GENOMIC DNA]</scope>
    <source>
        <strain evidence="2 3">LZD062</strain>
    </source>
</reference>
<dbReference type="InterPro" id="IPR038765">
    <property type="entry name" value="Papain-like_cys_pep_sf"/>
</dbReference>
<accession>A0A0M9GP46</accession>
<name>A0A0M9GP46_9HYPH</name>
<evidence type="ECO:0000313" key="3">
    <source>
        <dbReference type="Proteomes" id="UP000038011"/>
    </source>
</evidence>
<dbReference type="Pfam" id="PF08379">
    <property type="entry name" value="Bact_transglu_N"/>
    <property type="match status" value="1"/>
</dbReference>
<evidence type="ECO:0000259" key="1">
    <source>
        <dbReference type="SMART" id="SM00460"/>
    </source>
</evidence>
<evidence type="ECO:0000313" key="2">
    <source>
        <dbReference type="EMBL" id="KPB02507.1"/>
    </source>
</evidence>
<comment type="caution">
    <text evidence="2">The sequence shown here is derived from an EMBL/GenBank/DDBJ whole genome shotgun (WGS) entry which is preliminary data.</text>
</comment>
<dbReference type="Proteomes" id="UP000038011">
    <property type="component" value="Unassembled WGS sequence"/>
</dbReference>
<dbReference type="PATRIC" id="fig|1514904.3.peg.1553"/>